<keyword evidence="6 11" id="KW-0808">Transferase</keyword>
<comment type="catalytic activity">
    <reaction evidence="10">
        <text>guanosine + phosphate = alpha-D-ribose 1-phosphate + guanine</text>
        <dbReference type="Rhea" id="RHEA:13233"/>
        <dbReference type="ChEBI" id="CHEBI:16235"/>
        <dbReference type="ChEBI" id="CHEBI:16750"/>
        <dbReference type="ChEBI" id="CHEBI:43474"/>
        <dbReference type="ChEBI" id="CHEBI:57720"/>
        <dbReference type="EC" id="2.4.2.1"/>
    </reaction>
</comment>
<evidence type="ECO:0000256" key="5">
    <source>
        <dbReference type="ARBA" id="ARBA00022676"/>
    </source>
</evidence>
<dbReference type="PANTHER" id="PTHR11904">
    <property type="entry name" value="METHYLTHIOADENOSINE/PURINE NUCLEOSIDE PHOSPHORYLASE"/>
    <property type="match status" value="1"/>
</dbReference>
<feature type="binding site" evidence="12">
    <location>
        <position position="119"/>
    </location>
    <ligand>
        <name>phosphate</name>
        <dbReference type="ChEBI" id="CHEBI:43474"/>
    </ligand>
</feature>
<evidence type="ECO:0000256" key="9">
    <source>
        <dbReference type="ARBA" id="ARBA00023950"/>
    </source>
</evidence>
<keyword evidence="15" id="KW-1185">Reference proteome</keyword>
<dbReference type="Pfam" id="PF01048">
    <property type="entry name" value="PNP_UDP_1"/>
    <property type="match status" value="1"/>
</dbReference>
<feature type="binding site" evidence="12">
    <location>
        <position position="204"/>
    </location>
    <ligand>
        <name>a purine D-ribonucleoside</name>
        <dbReference type="ChEBI" id="CHEBI:142355"/>
    </ligand>
</feature>
<comment type="pathway">
    <text evidence="1 11">Purine metabolism; purine nucleoside salvage.</text>
</comment>
<dbReference type="GO" id="GO:0005737">
    <property type="term" value="C:cytoplasm"/>
    <property type="evidence" value="ECO:0007669"/>
    <property type="project" value="TreeGrafter"/>
</dbReference>
<comment type="catalytic activity">
    <reaction evidence="8">
        <text>2'-deoxyguanosine + phosphate = 2-deoxy-alpha-D-ribose 1-phosphate + guanine</text>
        <dbReference type="Rhea" id="RHEA:27738"/>
        <dbReference type="ChEBI" id="CHEBI:16235"/>
        <dbReference type="ChEBI" id="CHEBI:17172"/>
        <dbReference type="ChEBI" id="CHEBI:43474"/>
        <dbReference type="ChEBI" id="CHEBI:57259"/>
        <dbReference type="EC" id="2.4.2.1"/>
    </reaction>
</comment>
<reference evidence="14 15" key="1">
    <citation type="submission" date="2024-02" db="EMBL/GenBank/DDBJ databases">
        <title>Chromosome-scale genome assembly of the rough periwinkle Littorina saxatilis.</title>
        <authorList>
            <person name="De Jode A."/>
            <person name="Faria R."/>
            <person name="Formenti G."/>
            <person name="Sims Y."/>
            <person name="Smith T.P."/>
            <person name="Tracey A."/>
            <person name="Wood J.M.D."/>
            <person name="Zagrodzka Z.B."/>
            <person name="Johannesson K."/>
            <person name="Butlin R.K."/>
            <person name="Leder E.H."/>
        </authorList>
    </citation>
    <scope>NUCLEOTIDE SEQUENCE [LARGE SCALE GENOMIC DNA]</scope>
    <source>
        <strain evidence="14">Snail1</strain>
        <tissue evidence="14">Muscle</tissue>
    </source>
</reference>
<evidence type="ECO:0000256" key="8">
    <source>
        <dbReference type="ARBA" id="ARBA00023929"/>
    </source>
</evidence>
<dbReference type="NCBIfam" id="TIGR01697">
    <property type="entry name" value="PNPH-PUNA-XAPA"/>
    <property type="match status" value="1"/>
</dbReference>
<dbReference type="FunFam" id="3.40.50.1580:FF:000004">
    <property type="entry name" value="Purine nucleoside phosphorylase"/>
    <property type="match status" value="1"/>
</dbReference>
<dbReference type="EMBL" id="JBAMIC010000001">
    <property type="protein sequence ID" value="KAK7115403.1"/>
    <property type="molecule type" value="Genomic_DNA"/>
</dbReference>
<comment type="caution">
    <text evidence="14">The sequence shown here is derived from an EMBL/GenBank/DDBJ whole genome shotgun (WGS) entry which is preliminary data.</text>
</comment>
<dbReference type="PANTHER" id="PTHR11904:SF9">
    <property type="entry name" value="PURINE NUCLEOSIDE PHOSPHORYLASE-RELATED"/>
    <property type="match status" value="1"/>
</dbReference>
<evidence type="ECO:0000256" key="6">
    <source>
        <dbReference type="ARBA" id="ARBA00022679"/>
    </source>
</evidence>
<evidence type="ECO:0000256" key="4">
    <source>
        <dbReference type="ARBA" id="ARBA00013834"/>
    </source>
</evidence>
<feature type="binding site" evidence="12">
    <location>
        <begin position="87"/>
        <end position="89"/>
    </location>
    <ligand>
        <name>phosphate</name>
        <dbReference type="ChEBI" id="CHEBI:43474"/>
    </ligand>
</feature>
<comment type="catalytic activity">
    <reaction evidence="9">
        <text>2'-deoxyinosine + phosphate = 2-deoxy-alpha-D-ribose 1-phosphate + hypoxanthine</text>
        <dbReference type="Rhea" id="RHEA:27750"/>
        <dbReference type="ChEBI" id="CHEBI:17368"/>
        <dbReference type="ChEBI" id="CHEBI:28997"/>
        <dbReference type="ChEBI" id="CHEBI:43474"/>
        <dbReference type="ChEBI" id="CHEBI:57259"/>
        <dbReference type="EC" id="2.4.2.1"/>
    </reaction>
</comment>
<dbReference type="Proteomes" id="UP001374579">
    <property type="component" value="Unassembled WGS sequence"/>
</dbReference>
<dbReference type="InterPro" id="IPR000845">
    <property type="entry name" value="Nucleoside_phosphorylase_d"/>
</dbReference>
<evidence type="ECO:0000313" key="14">
    <source>
        <dbReference type="EMBL" id="KAK7115403.1"/>
    </source>
</evidence>
<comment type="function">
    <text evidence="11">The purine nucleoside phosphorylases catalyze the phosphorolytic breakdown of the N-glycosidic bond in the beta-(deoxy)ribonucleoside molecules, with the formation of the corresponding free purine bases and pentose-1-phosphate.</text>
</comment>
<comment type="catalytic activity">
    <reaction evidence="7">
        <text>inosine + phosphate = alpha-D-ribose 1-phosphate + hypoxanthine</text>
        <dbReference type="Rhea" id="RHEA:27646"/>
        <dbReference type="ChEBI" id="CHEBI:17368"/>
        <dbReference type="ChEBI" id="CHEBI:17596"/>
        <dbReference type="ChEBI" id="CHEBI:43474"/>
        <dbReference type="ChEBI" id="CHEBI:57720"/>
        <dbReference type="EC" id="2.4.2.1"/>
    </reaction>
</comment>
<proteinExistence type="inferred from homology"/>
<feature type="binding site" evidence="12">
    <location>
        <position position="246"/>
    </location>
    <ligand>
        <name>a purine D-ribonucleoside</name>
        <dbReference type="ChEBI" id="CHEBI:142355"/>
    </ligand>
</feature>
<dbReference type="EC" id="2.4.2.1" evidence="3 11"/>
<accession>A0AAN9C0S8</accession>
<evidence type="ECO:0000256" key="1">
    <source>
        <dbReference type="ARBA" id="ARBA00005058"/>
    </source>
</evidence>
<organism evidence="14 15">
    <name type="scientific">Littorina saxatilis</name>
    <dbReference type="NCBI Taxonomy" id="31220"/>
    <lineage>
        <taxon>Eukaryota</taxon>
        <taxon>Metazoa</taxon>
        <taxon>Spiralia</taxon>
        <taxon>Lophotrochozoa</taxon>
        <taxon>Mollusca</taxon>
        <taxon>Gastropoda</taxon>
        <taxon>Caenogastropoda</taxon>
        <taxon>Littorinimorpha</taxon>
        <taxon>Littorinoidea</taxon>
        <taxon>Littorinidae</taxon>
        <taxon>Littorina</taxon>
    </lineage>
</organism>
<dbReference type="NCBIfam" id="NF006054">
    <property type="entry name" value="PRK08202.1"/>
    <property type="match status" value="1"/>
</dbReference>
<dbReference type="PIRSF" id="PIRSF000477">
    <property type="entry name" value="PurNPase"/>
    <property type="match status" value="1"/>
</dbReference>
<dbReference type="InterPro" id="IPR035994">
    <property type="entry name" value="Nucleoside_phosphorylase_sf"/>
</dbReference>
<comment type="similarity">
    <text evidence="2 11">Belongs to the PNP/MTAP phosphorylase family.</text>
</comment>
<dbReference type="SUPFAM" id="SSF53167">
    <property type="entry name" value="Purine and uridine phosphorylases"/>
    <property type="match status" value="1"/>
</dbReference>
<dbReference type="Gene3D" id="3.40.50.1580">
    <property type="entry name" value="Nucleoside phosphorylase domain"/>
    <property type="match status" value="1"/>
</dbReference>
<sequence>MADIAKEYMYENIERIANGILAQTKHRPKLGIICGSGLGALADKVEDRTVINYADITGFPISTVPGHEGKLVIGKLGGKAVVLMQGRAHCYEGHPPQKIAIPVRTMKLMGVETLFVTNAAGGINRDYKVGDIMIMKDHINLAGFAGINPLVGNNDDKFGPRFPPMSNAYDRKLRDLAKSIAKEKGFEPFVREGVYCMMVGPNFETVTEARFLNIIGVDATGMSTVQEVLVARHAGMRVFGMSLITNMVISEYDVESVANHAEVLETGKARSKDLQTLVSTLVERMDL</sequence>
<evidence type="ECO:0000256" key="10">
    <source>
        <dbReference type="ARBA" id="ARBA00023970"/>
    </source>
</evidence>
<gene>
    <name evidence="14" type="ORF">V1264_001274</name>
</gene>
<dbReference type="CDD" id="cd09009">
    <property type="entry name" value="PNP-EcPNPII_like"/>
    <property type="match status" value="1"/>
</dbReference>
<feature type="binding site" evidence="12">
    <location>
        <position position="223"/>
    </location>
    <ligand>
        <name>phosphate</name>
        <dbReference type="ChEBI" id="CHEBI:43474"/>
    </ligand>
</feature>
<feature type="binding site" evidence="12">
    <location>
        <position position="67"/>
    </location>
    <ligand>
        <name>phosphate</name>
        <dbReference type="ChEBI" id="CHEBI:43474"/>
    </ligand>
</feature>
<evidence type="ECO:0000259" key="13">
    <source>
        <dbReference type="Pfam" id="PF01048"/>
    </source>
</evidence>
<dbReference type="GO" id="GO:0009116">
    <property type="term" value="P:nucleoside metabolic process"/>
    <property type="evidence" value="ECO:0007669"/>
    <property type="project" value="InterPro"/>
</dbReference>
<evidence type="ECO:0000256" key="7">
    <source>
        <dbReference type="ARBA" id="ARBA00023918"/>
    </source>
</evidence>
<dbReference type="GO" id="GO:0004731">
    <property type="term" value="F:purine-nucleoside phosphorylase activity"/>
    <property type="evidence" value="ECO:0007669"/>
    <property type="project" value="UniProtKB-EC"/>
</dbReference>
<evidence type="ECO:0000256" key="11">
    <source>
        <dbReference type="PIRNR" id="PIRNR000477"/>
    </source>
</evidence>
<dbReference type="InterPro" id="IPR011268">
    <property type="entry name" value="Purine_phosphorylase"/>
</dbReference>
<dbReference type="InterPro" id="IPR011270">
    <property type="entry name" value="Pur_Nuc_Pase_Ino/Guo-sp"/>
</dbReference>
<dbReference type="NCBIfam" id="TIGR01700">
    <property type="entry name" value="PNPH"/>
    <property type="match status" value="1"/>
</dbReference>
<protein>
    <recommendedName>
        <fullName evidence="4 11">Purine nucleoside phosphorylase</fullName>
        <ecNumber evidence="3 11">2.4.2.1</ecNumber>
    </recommendedName>
    <alternativeName>
        <fullName evidence="11">Inosine-guanosine phosphorylase</fullName>
    </alternativeName>
</protein>
<evidence type="ECO:0000313" key="15">
    <source>
        <dbReference type="Proteomes" id="UP001374579"/>
    </source>
</evidence>
<evidence type="ECO:0000256" key="3">
    <source>
        <dbReference type="ARBA" id="ARBA00011886"/>
    </source>
</evidence>
<feature type="domain" description="Nucleoside phosphorylase" evidence="13">
    <location>
        <begin position="29"/>
        <end position="283"/>
    </location>
</feature>
<feature type="binding site" evidence="12">
    <location>
        <position position="36"/>
    </location>
    <ligand>
        <name>phosphate</name>
        <dbReference type="ChEBI" id="CHEBI:43474"/>
    </ligand>
</feature>
<evidence type="ECO:0000256" key="2">
    <source>
        <dbReference type="ARBA" id="ARBA00006751"/>
    </source>
</evidence>
<dbReference type="AlphaFoldDB" id="A0AAN9C0S8"/>
<keyword evidence="5 11" id="KW-0328">Glycosyltransferase</keyword>
<evidence type="ECO:0000256" key="12">
    <source>
        <dbReference type="PIRSR" id="PIRSR000477-2"/>
    </source>
</evidence>
<name>A0AAN9C0S8_9CAEN</name>